<feature type="region of interest" description="Disordered" evidence="1">
    <location>
        <begin position="699"/>
        <end position="763"/>
    </location>
</feature>
<feature type="region of interest" description="Disordered" evidence="1">
    <location>
        <begin position="636"/>
        <end position="675"/>
    </location>
</feature>
<evidence type="ECO:0000256" key="1">
    <source>
        <dbReference type="SAM" id="MobiDB-lite"/>
    </source>
</evidence>
<gene>
    <name evidence="2" type="ORF">D9615_002117</name>
</gene>
<proteinExistence type="predicted"/>
<feature type="region of interest" description="Disordered" evidence="1">
    <location>
        <begin position="63"/>
        <end position="103"/>
    </location>
</feature>
<sequence>MNSIPTKYIAIHFQRLASSSSTSDLSGFDCTLELELQQQRRDMHMHMQPVSAPIVAAVPPSCTSFQFPPSPPPTNSDPKRSVPLPTIQSPNADPSPQNTHFEPESPAVTVTKHVALGLDAQAPLTPPPTLPTPTLALPPTDHEFSLSPISEDAEASLLGLPSSSSSPDQAQAQDQDPGARLLSPLSPEWSTNGISYELLPPSIPYAGDTSVLLCGNHHPHHHHEAEPFRYVPDAHLDTNSTNTPSPPSPSRPVLPLLGIPDLHFPPPKSAWSESSPSSATDLDIDIDIDMDYDEDMDMDMDSDMDMDMDLALLSTPTSPPPSPFLTKLALTLDDLDLDHDLDLESGHDTAAYPYQHQHQYRQPFPHPSPPPIHQISHLHSHPHLRTQPHTHTQPLHFLPELDELDDIPTSPTLRSFAALPPLSDSDSDHEGEGEEEEEGEVDDPMPMPISPPSPSPFLSLSPSPAHTLLALPGADTDDFLLPPDLPAPTSTKFKSKSKSSVLFFPDPDPDSDSESFSSGSGSRSSLLLFPSPPSTSTSPPNIDLDLDLELDQDPTDPTLLRLAETHPDPDVRRICALRRRVQEGERAAARAQYADFTEGEGGALGRGWEARRVGRRERERGEEVWDLLRLKVGNGPGVSGSVGVMEQEKAKAGEQEKEKEGEKERMRIMTKWKRGPQSMEQLVARMLLRRNESEMYRSLAPWAGHSNSKGKGKGRGYPSPSPSSPLARTAYLVPQGEDGGEDEDDVMWDRHGCGDDNEDDENGVAFERMRTDERVQGIWSPHPHPHSQLWSTHLAHPSN</sequence>
<dbReference type="AlphaFoldDB" id="A0A8H5HPQ3"/>
<feature type="compositionally biased region" description="Basic and acidic residues" evidence="1">
    <location>
        <begin position="646"/>
        <end position="667"/>
    </location>
</feature>
<evidence type="ECO:0000313" key="3">
    <source>
        <dbReference type="Proteomes" id="UP000565441"/>
    </source>
</evidence>
<feature type="compositionally biased region" description="Low complexity" evidence="1">
    <location>
        <begin position="514"/>
        <end position="540"/>
    </location>
</feature>
<feature type="region of interest" description="Disordered" evidence="1">
    <location>
        <begin position="777"/>
        <end position="799"/>
    </location>
</feature>
<accession>A0A8H5HPQ3</accession>
<dbReference type="Proteomes" id="UP000565441">
    <property type="component" value="Unassembled WGS sequence"/>
</dbReference>
<organism evidence="2 3">
    <name type="scientific">Tricholomella constricta</name>
    <dbReference type="NCBI Taxonomy" id="117010"/>
    <lineage>
        <taxon>Eukaryota</taxon>
        <taxon>Fungi</taxon>
        <taxon>Dikarya</taxon>
        <taxon>Basidiomycota</taxon>
        <taxon>Agaricomycotina</taxon>
        <taxon>Agaricomycetes</taxon>
        <taxon>Agaricomycetidae</taxon>
        <taxon>Agaricales</taxon>
        <taxon>Tricholomatineae</taxon>
        <taxon>Lyophyllaceae</taxon>
        <taxon>Tricholomella</taxon>
    </lineage>
</organism>
<name>A0A8H5HPQ3_9AGAR</name>
<comment type="caution">
    <text evidence="2">The sequence shown here is derived from an EMBL/GenBank/DDBJ whole genome shotgun (WGS) entry which is preliminary data.</text>
</comment>
<feature type="region of interest" description="Disordered" evidence="1">
    <location>
        <begin position="406"/>
        <end position="551"/>
    </location>
</feature>
<keyword evidence="3" id="KW-1185">Reference proteome</keyword>
<feature type="compositionally biased region" description="Low complexity" evidence="1">
    <location>
        <begin position="155"/>
        <end position="179"/>
    </location>
</feature>
<dbReference type="OrthoDB" id="3256408at2759"/>
<feature type="compositionally biased region" description="Low complexity" evidence="1">
    <location>
        <begin position="479"/>
        <end position="505"/>
    </location>
</feature>
<protein>
    <submittedName>
        <fullName evidence="2">Uncharacterized protein</fullName>
    </submittedName>
</protein>
<reference evidence="2 3" key="1">
    <citation type="journal article" date="2020" name="ISME J.">
        <title>Uncovering the hidden diversity of litter-decomposition mechanisms in mushroom-forming fungi.</title>
        <authorList>
            <person name="Floudas D."/>
            <person name="Bentzer J."/>
            <person name="Ahren D."/>
            <person name="Johansson T."/>
            <person name="Persson P."/>
            <person name="Tunlid A."/>
        </authorList>
    </citation>
    <scope>NUCLEOTIDE SEQUENCE [LARGE SCALE GENOMIC DNA]</scope>
    <source>
        <strain evidence="2 3">CBS 661.87</strain>
    </source>
</reference>
<feature type="compositionally biased region" description="Pro residues" evidence="1">
    <location>
        <begin position="445"/>
        <end position="455"/>
    </location>
</feature>
<dbReference type="EMBL" id="JAACJP010000002">
    <property type="protein sequence ID" value="KAF5386895.1"/>
    <property type="molecule type" value="Genomic_DNA"/>
</dbReference>
<feature type="compositionally biased region" description="Acidic residues" evidence="1">
    <location>
        <begin position="425"/>
        <end position="443"/>
    </location>
</feature>
<feature type="compositionally biased region" description="Polar residues" evidence="1">
    <location>
        <begin position="86"/>
        <end position="100"/>
    </location>
</feature>
<feature type="region of interest" description="Disordered" evidence="1">
    <location>
        <begin position="120"/>
        <end position="186"/>
    </location>
</feature>
<evidence type="ECO:0000313" key="2">
    <source>
        <dbReference type="EMBL" id="KAF5386895.1"/>
    </source>
</evidence>